<dbReference type="InterPro" id="IPR001810">
    <property type="entry name" value="F-box_dom"/>
</dbReference>
<feature type="domain" description="F-box" evidence="1">
    <location>
        <begin position="207"/>
        <end position="253"/>
    </location>
</feature>
<dbReference type="EMBL" id="JACCJC010000006">
    <property type="protein sequence ID" value="KAF6239197.1"/>
    <property type="molecule type" value="Genomic_DNA"/>
</dbReference>
<dbReference type="SUPFAM" id="SSF81383">
    <property type="entry name" value="F-box domain"/>
    <property type="match status" value="1"/>
</dbReference>
<dbReference type="GeneID" id="59284131"/>
<dbReference type="Proteomes" id="UP000578531">
    <property type="component" value="Unassembled WGS sequence"/>
</dbReference>
<dbReference type="InterPro" id="IPR036047">
    <property type="entry name" value="F-box-like_dom_sf"/>
</dbReference>
<gene>
    <name evidence="2" type="ORF">HO173_002458</name>
</gene>
<evidence type="ECO:0000313" key="2">
    <source>
        <dbReference type="EMBL" id="KAF6239197.1"/>
    </source>
</evidence>
<protein>
    <recommendedName>
        <fullName evidence="1">F-box domain-containing protein</fullName>
    </recommendedName>
</protein>
<dbReference type="RefSeq" id="XP_037168484.1">
    <property type="nucleotide sequence ID" value="XM_037304391.1"/>
</dbReference>
<evidence type="ECO:0000313" key="3">
    <source>
        <dbReference type="Proteomes" id="UP000578531"/>
    </source>
</evidence>
<name>A0A8H6G2M1_9LECA</name>
<dbReference type="AlphaFoldDB" id="A0A8H6G2M1"/>
<organism evidence="2 3">
    <name type="scientific">Letharia columbiana</name>
    <dbReference type="NCBI Taxonomy" id="112416"/>
    <lineage>
        <taxon>Eukaryota</taxon>
        <taxon>Fungi</taxon>
        <taxon>Dikarya</taxon>
        <taxon>Ascomycota</taxon>
        <taxon>Pezizomycotina</taxon>
        <taxon>Lecanoromycetes</taxon>
        <taxon>OSLEUM clade</taxon>
        <taxon>Lecanoromycetidae</taxon>
        <taxon>Lecanorales</taxon>
        <taxon>Lecanorineae</taxon>
        <taxon>Parmeliaceae</taxon>
        <taxon>Letharia</taxon>
    </lineage>
</organism>
<dbReference type="PROSITE" id="PS50181">
    <property type="entry name" value="FBOX"/>
    <property type="match status" value="1"/>
</dbReference>
<accession>A0A8H6G2M1</accession>
<reference evidence="2 3" key="1">
    <citation type="journal article" date="2020" name="Genomics">
        <title>Complete, high-quality genomes from long-read metagenomic sequencing of two wolf lichen thalli reveals enigmatic genome architecture.</title>
        <authorList>
            <person name="McKenzie S.K."/>
            <person name="Walston R.F."/>
            <person name="Allen J.L."/>
        </authorList>
    </citation>
    <scope>NUCLEOTIDE SEQUENCE [LARGE SCALE GENOMIC DNA]</scope>
    <source>
        <strain evidence="2">WasteWater2</strain>
    </source>
</reference>
<dbReference type="OrthoDB" id="5273847at2759"/>
<evidence type="ECO:0000259" key="1">
    <source>
        <dbReference type="PROSITE" id="PS50181"/>
    </source>
</evidence>
<comment type="caution">
    <text evidence="2">The sequence shown here is derived from an EMBL/GenBank/DDBJ whole genome shotgun (WGS) entry which is preliminary data.</text>
</comment>
<sequence>MSPVIYSCVLCGYYIWDFEETSSESWLQQFRALYSSPTGTWVSGVGLYNNPRGGVWIVPSDSGVRWNDAGTSFSGQDELAVMKQHATHGRHGFVFHEACWSLLQHVYNPEAIPLARLLEVCKSLPFPLQASGVSWGHDYGGLVFLDYENSYPWEDRLIERDEVSITCQRARENPYDVPEIQRLLKERSQSPPRGKELSSSGSITEREDCFVGLPWEIREEMAVYLSSADVLSLRRASRAFVHIFSSQHFWASRFKANADRAFFFETQNSQERRDWRSLYRRTNDALGPPGLQNRKRIWALIQ</sequence>
<keyword evidence="3" id="KW-1185">Reference proteome</keyword>
<proteinExistence type="predicted"/>